<evidence type="ECO:0000256" key="4">
    <source>
        <dbReference type="ARBA" id="ARBA00070403"/>
    </source>
</evidence>
<dbReference type="KEGG" id="htl:HPTL_1679"/>
<evidence type="ECO:0000256" key="2">
    <source>
        <dbReference type="ARBA" id="ARBA00053793"/>
    </source>
</evidence>
<dbReference type="InterPro" id="IPR007457">
    <property type="entry name" value="Fe_traffick_prot_YggX"/>
</dbReference>
<dbReference type="RefSeq" id="WP_119335623.1">
    <property type="nucleotide sequence ID" value="NZ_AP018558.1"/>
</dbReference>
<dbReference type="InterPro" id="IPR036766">
    <property type="entry name" value="Fe_traffick_prot_YggX_sf"/>
</dbReference>
<evidence type="ECO:0000256" key="5">
    <source>
        <dbReference type="HAMAP-Rule" id="MF_00686"/>
    </source>
</evidence>
<evidence type="ECO:0000256" key="1">
    <source>
        <dbReference type="ARBA" id="ARBA00023004"/>
    </source>
</evidence>
<reference evidence="6 7" key="1">
    <citation type="submission" date="2018-04" db="EMBL/GenBank/DDBJ databases">
        <title>Complete genome sequence of Hydrogenophilus thermoluteolus TH-1.</title>
        <authorList>
            <person name="Arai H."/>
        </authorList>
    </citation>
    <scope>NUCLEOTIDE SEQUENCE [LARGE SCALE GENOMIC DNA]</scope>
    <source>
        <strain evidence="6 7">TH-1</strain>
    </source>
</reference>
<sequence length="92" mass="10695">MTRTVFCVKLQKEAEGLERPPLPGPLGKKVYEQISKEAWQAWQRYQTMLINEYRLNLLDPQARKFLQEQMEQFLFGTGAGPEAIPNYVPPQN</sequence>
<comment type="similarity">
    <text evidence="3 5">Belongs to the Fe(2+)-trafficking protein family.</text>
</comment>
<accession>A0A2Z6DZJ2</accession>
<dbReference type="NCBIfam" id="NF003817">
    <property type="entry name" value="PRK05408.1"/>
    <property type="match status" value="1"/>
</dbReference>
<dbReference type="GO" id="GO:0005829">
    <property type="term" value="C:cytosol"/>
    <property type="evidence" value="ECO:0007669"/>
    <property type="project" value="TreeGrafter"/>
</dbReference>
<dbReference type="AlphaFoldDB" id="A0A2Z6DZJ2"/>
<dbReference type="GO" id="GO:0005506">
    <property type="term" value="F:iron ion binding"/>
    <property type="evidence" value="ECO:0007669"/>
    <property type="project" value="UniProtKB-UniRule"/>
</dbReference>
<dbReference type="OrthoDB" id="9804318at2"/>
<gene>
    <name evidence="6" type="ORF">HPTL_1679</name>
</gene>
<protein>
    <recommendedName>
        <fullName evidence="4 5">Probable Fe(2+)-trafficking protein</fullName>
    </recommendedName>
</protein>
<keyword evidence="7" id="KW-1185">Reference proteome</keyword>
<dbReference type="Pfam" id="PF04362">
    <property type="entry name" value="Iron_traffic"/>
    <property type="match status" value="1"/>
</dbReference>
<organism evidence="6 7">
    <name type="scientific">Hydrogenophilus thermoluteolus</name>
    <name type="common">Pseudomonas hydrogenothermophila</name>
    <dbReference type="NCBI Taxonomy" id="297"/>
    <lineage>
        <taxon>Bacteria</taxon>
        <taxon>Pseudomonadati</taxon>
        <taxon>Pseudomonadota</taxon>
        <taxon>Hydrogenophilia</taxon>
        <taxon>Hydrogenophilales</taxon>
        <taxon>Hydrogenophilaceae</taxon>
        <taxon>Hydrogenophilus</taxon>
    </lineage>
</organism>
<dbReference type="Gene3D" id="1.10.3880.10">
    <property type="entry name" value="Fe(II) trafficking protein YggX"/>
    <property type="match status" value="1"/>
</dbReference>
<dbReference type="PIRSF" id="PIRSF029827">
    <property type="entry name" value="Fe_traffic_YggX"/>
    <property type="match status" value="1"/>
</dbReference>
<dbReference type="GO" id="GO:0034599">
    <property type="term" value="P:cellular response to oxidative stress"/>
    <property type="evidence" value="ECO:0007669"/>
    <property type="project" value="TreeGrafter"/>
</dbReference>
<name>A0A2Z6DZJ2_HYDTE</name>
<evidence type="ECO:0000256" key="3">
    <source>
        <dbReference type="ARBA" id="ARBA00061679"/>
    </source>
</evidence>
<dbReference type="Proteomes" id="UP000262004">
    <property type="component" value="Chromosome"/>
</dbReference>
<keyword evidence="1 5" id="KW-0408">Iron</keyword>
<proteinExistence type="inferred from homology"/>
<dbReference type="PANTHER" id="PTHR36965:SF1">
    <property type="entry name" value="FE(2+)-TRAFFICKING PROTEIN-RELATED"/>
    <property type="match status" value="1"/>
</dbReference>
<dbReference type="EMBL" id="AP018558">
    <property type="protein sequence ID" value="BBD77937.1"/>
    <property type="molecule type" value="Genomic_DNA"/>
</dbReference>
<dbReference type="SUPFAM" id="SSF111148">
    <property type="entry name" value="YggX-like"/>
    <property type="match status" value="1"/>
</dbReference>
<evidence type="ECO:0000313" key="7">
    <source>
        <dbReference type="Proteomes" id="UP000262004"/>
    </source>
</evidence>
<dbReference type="PANTHER" id="PTHR36965">
    <property type="entry name" value="FE(2+)-TRAFFICKING PROTEIN-RELATED"/>
    <property type="match status" value="1"/>
</dbReference>
<dbReference type="FunFam" id="1.10.3880.10:FF:000001">
    <property type="entry name" value="Probable Fe(2+)-trafficking protein"/>
    <property type="match status" value="1"/>
</dbReference>
<dbReference type="HAMAP" id="MF_00686">
    <property type="entry name" value="Fe_traffic_YggX"/>
    <property type="match status" value="1"/>
</dbReference>
<comment type="function">
    <text evidence="2">Could be a mediator in iron transactions between iron acquisition and iron-requiring processes, such as synthesis and/or repair of Fe-S clusters in biosynthetic enzymes. Necessary to maintain high levels of aconitase under oxidative stress.</text>
</comment>
<evidence type="ECO:0000313" key="6">
    <source>
        <dbReference type="EMBL" id="BBD77937.1"/>
    </source>
</evidence>